<dbReference type="Gene3D" id="2.60.40.10">
    <property type="entry name" value="Immunoglobulins"/>
    <property type="match status" value="3"/>
</dbReference>
<dbReference type="InterPro" id="IPR013783">
    <property type="entry name" value="Ig-like_fold"/>
</dbReference>
<dbReference type="SUPFAM" id="SSF48726">
    <property type="entry name" value="Immunoglobulin"/>
    <property type="match status" value="2"/>
</dbReference>
<keyword evidence="4 6" id="KW-0472">Membrane</keyword>
<dbReference type="InterPro" id="IPR007110">
    <property type="entry name" value="Ig-like_dom"/>
</dbReference>
<name>A0AAV9SHX2_9TELE</name>
<keyword evidence="2 6" id="KW-0812">Transmembrane</keyword>
<dbReference type="EMBL" id="JAHHUM010000327">
    <property type="protein sequence ID" value="KAK5620914.1"/>
    <property type="molecule type" value="Genomic_DNA"/>
</dbReference>
<dbReference type="AlphaFoldDB" id="A0AAV9SHX2"/>
<sequence>MKGSCVTIPCSFDIKNEFEGLLTDTCAAKWVINLDAMDPGLTDTEPVTENLLKKDCTTTFNKMQPDHDKTYYFRLECPNSPPLPTLTPSTLKVKEGAFVSLSCSAPAPCLSYLPTLTWTPRLGDIQETVQKNQDKTQFKTSILTFTASRLHHGQKITCTAVYKKQVGSPDASVTIDLKAMVLFPPVILDSSNCIITASQVNCSCETVGSSPMLQWLMNGQQVNQSNNIIVFNEPLNSTYLRSIITVNEPQAKHLSSLFCFSFNSVGSAGKQFWVDCQENSADKKLFIARIVLFLAVACVLLFVIRFLQLQSNNVKNAVA</sequence>
<feature type="domain" description="Ig-like" evidence="7">
    <location>
        <begin position="184"/>
        <end position="259"/>
    </location>
</feature>
<dbReference type="GO" id="GO:0007155">
    <property type="term" value="P:cell adhesion"/>
    <property type="evidence" value="ECO:0007669"/>
    <property type="project" value="TreeGrafter"/>
</dbReference>
<evidence type="ECO:0000256" key="4">
    <source>
        <dbReference type="ARBA" id="ARBA00023136"/>
    </source>
</evidence>
<feature type="transmembrane region" description="Helical" evidence="6">
    <location>
        <begin position="286"/>
        <end position="307"/>
    </location>
</feature>
<feature type="domain" description="Ig-like" evidence="7">
    <location>
        <begin position="82"/>
        <end position="174"/>
    </location>
</feature>
<accession>A0AAV9SHX2</accession>
<comment type="subcellular location">
    <subcellularLocation>
        <location evidence="1">Membrane</location>
        <topology evidence="1">Single-pass membrane protein</topology>
    </subcellularLocation>
</comment>
<evidence type="ECO:0000313" key="9">
    <source>
        <dbReference type="Proteomes" id="UP001311232"/>
    </source>
</evidence>
<evidence type="ECO:0000256" key="2">
    <source>
        <dbReference type="ARBA" id="ARBA00022692"/>
    </source>
</evidence>
<evidence type="ECO:0000256" key="6">
    <source>
        <dbReference type="SAM" id="Phobius"/>
    </source>
</evidence>
<dbReference type="PANTHER" id="PTHR12035:SF125">
    <property type="entry name" value="SIALIC ACID-BINDING IG-LIKE LECTIN 5"/>
    <property type="match status" value="1"/>
</dbReference>
<evidence type="ECO:0000256" key="5">
    <source>
        <dbReference type="ARBA" id="ARBA00023157"/>
    </source>
</evidence>
<protein>
    <recommendedName>
        <fullName evidence="7">Ig-like domain-containing protein</fullName>
    </recommendedName>
</protein>
<comment type="caution">
    <text evidence="8">The sequence shown here is derived from an EMBL/GenBank/DDBJ whole genome shotgun (WGS) entry which is preliminary data.</text>
</comment>
<evidence type="ECO:0000259" key="7">
    <source>
        <dbReference type="PROSITE" id="PS50835"/>
    </source>
</evidence>
<dbReference type="GO" id="GO:0033691">
    <property type="term" value="F:sialic acid binding"/>
    <property type="evidence" value="ECO:0007669"/>
    <property type="project" value="TreeGrafter"/>
</dbReference>
<keyword evidence="5" id="KW-1015">Disulfide bond</keyword>
<evidence type="ECO:0000256" key="1">
    <source>
        <dbReference type="ARBA" id="ARBA00004167"/>
    </source>
</evidence>
<organism evidence="8 9">
    <name type="scientific">Crenichthys baileyi</name>
    <name type="common">White River springfish</name>
    <dbReference type="NCBI Taxonomy" id="28760"/>
    <lineage>
        <taxon>Eukaryota</taxon>
        <taxon>Metazoa</taxon>
        <taxon>Chordata</taxon>
        <taxon>Craniata</taxon>
        <taxon>Vertebrata</taxon>
        <taxon>Euteleostomi</taxon>
        <taxon>Actinopterygii</taxon>
        <taxon>Neopterygii</taxon>
        <taxon>Teleostei</taxon>
        <taxon>Neoteleostei</taxon>
        <taxon>Acanthomorphata</taxon>
        <taxon>Ovalentaria</taxon>
        <taxon>Atherinomorphae</taxon>
        <taxon>Cyprinodontiformes</taxon>
        <taxon>Goodeidae</taxon>
        <taxon>Crenichthys</taxon>
    </lineage>
</organism>
<dbReference type="Pfam" id="PF08205">
    <property type="entry name" value="C2-set_2"/>
    <property type="match status" value="1"/>
</dbReference>
<proteinExistence type="predicted"/>
<gene>
    <name evidence="8" type="ORF">CRENBAI_016785</name>
</gene>
<keyword evidence="3 6" id="KW-1133">Transmembrane helix</keyword>
<evidence type="ECO:0000256" key="3">
    <source>
        <dbReference type="ARBA" id="ARBA00022989"/>
    </source>
</evidence>
<keyword evidence="9" id="KW-1185">Reference proteome</keyword>
<evidence type="ECO:0000313" key="8">
    <source>
        <dbReference type="EMBL" id="KAK5620914.1"/>
    </source>
</evidence>
<dbReference type="InterPro" id="IPR051036">
    <property type="entry name" value="SIGLEC"/>
</dbReference>
<dbReference type="InterPro" id="IPR013162">
    <property type="entry name" value="CD80_C2-set"/>
</dbReference>
<reference evidence="8 9" key="1">
    <citation type="submission" date="2021-06" db="EMBL/GenBank/DDBJ databases">
        <authorList>
            <person name="Palmer J.M."/>
        </authorList>
    </citation>
    <scope>NUCLEOTIDE SEQUENCE [LARGE SCALE GENOMIC DNA]</scope>
    <source>
        <strain evidence="8 9">MEX-2019</strain>
        <tissue evidence="8">Muscle</tissue>
    </source>
</reference>
<dbReference type="GO" id="GO:0005886">
    <property type="term" value="C:plasma membrane"/>
    <property type="evidence" value="ECO:0007669"/>
    <property type="project" value="TreeGrafter"/>
</dbReference>
<dbReference type="Proteomes" id="UP001311232">
    <property type="component" value="Unassembled WGS sequence"/>
</dbReference>
<dbReference type="InterPro" id="IPR036179">
    <property type="entry name" value="Ig-like_dom_sf"/>
</dbReference>
<dbReference type="PROSITE" id="PS50835">
    <property type="entry name" value="IG_LIKE"/>
    <property type="match status" value="2"/>
</dbReference>
<dbReference type="PANTHER" id="PTHR12035">
    <property type="entry name" value="SIALIC ACID BINDING IMMUNOGLOBULIN-LIKE LECTIN"/>
    <property type="match status" value="1"/>
</dbReference>